<dbReference type="Proteomes" id="UP000663873">
    <property type="component" value="Unassembled WGS sequence"/>
</dbReference>
<feature type="non-terminal residue" evidence="1">
    <location>
        <position position="1"/>
    </location>
</feature>
<dbReference type="AlphaFoldDB" id="A0A821TRY5"/>
<proteinExistence type="predicted"/>
<keyword evidence="2" id="KW-1185">Reference proteome</keyword>
<dbReference type="EMBL" id="CAJOBP010070430">
    <property type="protein sequence ID" value="CAF4881044.1"/>
    <property type="molecule type" value="Genomic_DNA"/>
</dbReference>
<sequence length="37" mass="4271">IQLENVQKQVELIPRVLYNKSDVYLSLRANIKNNIGS</sequence>
<protein>
    <submittedName>
        <fullName evidence="1">Uncharacterized protein</fullName>
    </submittedName>
</protein>
<name>A0A821TRY5_9BILA</name>
<reference evidence="1" key="1">
    <citation type="submission" date="2021-02" db="EMBL/GenBank/DDBJ databases">
        <authorList>
            <person name="Nowell W R."/>
        </authorList>
    </citation>
    <scope>NUCLEOTIDE SEQUENCE</scope>
</reference>
<comment type="caution">
    <text evidence="1">The sequence shown here is derived from an EMBL/GenBank/DDBJ whole genome shotgun (WGS) entry which is preliminary data.</text>
</comment>
<accession>A0A821TRY5</accession>
<organism evidence="1 2">
    <name type="scientific">Rotaria socialis</name>
    <dbReference type="NCBI Taxonomy" id="392032"/>
    <lineage>
        <taxon>Eukaryota</taxon>
        <taxon>Metazoa</taxon>
        <taxon>Spiralia</taxon>
        <taxon>Gnathifera</taxon>
        <taxon>Rotifera</taxon>
        <taxon>Eurotatoria</taxon>
        <taxon>Bdelloidea</taxon>
        <taxon>Philodinida</taxon>
        <taxon>Philodinidae</taxon>
        <taxon>Rotaria</taxon>
    </lineage>
</organism>
<evidence type="ECO:0000313" key="1">
    <source>
        <dbReference type="EMBL" id="CAF4881044.1"/>
    </source>
</evidence>
<gene>
    <name evidence="1" type="ORF">UJA718_LOCUS44694</name>
</gene>
<evidence type="ECO:0000313" key="2">
    <source>
        <dbReference type="Proteomes" id="UP000663873"/>
    </source>
</evidence>